<feature type="compositionally biased region" description="Acidic residues" evidence="1">
    <location>
        <begin position="498"/>
        <end position="507"/>
    </location>
</feature>
<feature type="region of interest" description="Disordered" evidence="1">
    <location>
        <begin position="498"/>
        <end position="560"/>
    </location>
</feature>
<evidence type="ECO:0000313" key="3">
    <source>
        <dbReference type="Proteomes" id="UP001329825"/>
    </source>
</evidence>
<protein>
    <recommendedName>
        <fullName evidence="4">F-box domain-containing protein</fullName>
    </recommendedName>
</protein>
<name>A0ABZ1CU21_9TREE</name>
<reference evidence="2 3" key="1">
    <citation type="submission" date="2024-01" db="EMBL/GenBank/DDBJ databases">
        <title>Comparative genomics of Cryptococcus and Kwoniella reveals pathogenesis evolution and contrasting modes of karyotype evolution via chromosome fusion or intercentromeric recombination.</title>
        <authorList>
            <person name="Coelho M.A."/>
            <person name="David-Palma M."/>
            <person name="Shea T."/>
            <person name="Bowers K."/>
            <person name="McGinley-Smith S."/>
            <person name="Mohammad A.W."/>
            <person name="Gnirke A."/>
            <person name="Yurkov A.M."/>
            <person name="Nowrousian M."/>
            <person name="Sun S."/>
            <person name="Cuomo C.A."/>
            <person name="Heitman J."/>
        </authorList>
    </citation>
    <scope>NUCLEOTIDE SEQUENCE [LARGE SCALE GENOMIC DNA]</scope>
    <source>
        <strain evidence="2">CBS 11374</strain>
    </source>
</reference>
<dbReference type="GeneID" id="87954335"/>
<evidence type="ECO:0008006" key="4">
    <source>
        <dbReference type="Google" id="ProtNLM"/>
    </source>
</evidence>
<dbReference type="RefSeq" id="XP_062790001.1">
    <property type="nucleotide sequence ID" value="XM_062933950.1"/>
</dbReference>
<organism evidence="2 3">
    <name type="scientific">Kwoniella shivajii</name>
    <dbReference type="NCBI Taxonomy" id="564305"/>
    <lineage>
        <taxon>Eukaryota</taxon>
        <taxon>Fungi</taxon>
        <taxon>Dikarya</taxon>
        <taxon>Basidiomycota</taxon>
        <taxon>Agaricomycotina</taxon>
        <taxon>Tremellomycetes</taxon>
        <taxon>Tremellales</taxon>
        <taxon>Cryptococcaceae</taxon>
        <taxon>Kwoniella</taxon>
    </lineage>
</organism>
<accession>A0ABZ1CU21</accession>
<dbReference type="Proteomes" id="UP001329825">
    <property type="component" value="Chromosome 2"/>
</dbReference>
<dbReference type="EMBL" id="CP141882">
    <property type="protein sequence ID" value="WRT65261.1"/>
    <property type="molecule type" value="Genomic_DNA"/>
</dbReference>
<sequence length="560" mass="62998">MLLHDEDGYTSKRRISITDLPREMIRLIALRIYDPLELTQQDRTTWGIFSTVDMHQERQDDLASLISLGTVCRKIRREVRRVLFTCVRVSGVSWAEEVIENRDGWAKYVKSIIIDLTMFDSDFDASTRPRLSFSEYHPPVSTMSSTTEMMKKPRTCWAESSLLTALLNSLPNLNHMSFFADASDDSTLALLFASLITHPSSHSVPPTVISTSPAISTISGSGSGRYPLTPFIPLPHRLKSFGWRQRAAPPSNFRQFSQSSTFVSTLHLLRHAHNLSFLVLDADMDEMTLSDVLSPLRELALRQPPMGEKAENVSLMLCGPIKGWENGFLRSLVNTFEGIKELFVDRPLRKSTEVKETSFEDFTDLLGPLSSLPHLRLLQVGSYTFTTSLQASIVRHLSRSIQSLLVVGLLGEEGETTWWGIWRRASSRGMMFAASTEEGEGEYDESSDIRIKFLNDGELKLLEEEIQEWKKSQPPTPPTSAPIIQDRALKNVNDDADVYDDIDVDNDSDIRMSTPRHTQSPIAGPKEVERNQALGLSLEGDAGSSEERPSKMSLKRLLSY</sequence>
<evidence type="ECO:0000256" key="1">
    <source>
        <dbReference type="SAM" id="MobiDB-lite"/>
    </source>
</evidence>
<proteinExistence type="predicted"/>
<keyword evidence="3" id="KW-1185">Reference proteome</keyword>
<gene>
    <name evidence="2" type="ORF">IL334_002204</name>
</gene>
<evidence type="ECO:0000313" key="2">
    <source>
        <dbReference type="EMBL" id="WRT65261.1"/>
    </source>
</evidence>